<keyword evidence="2" id="KW-1185">Reference proteome</keyword>
<organism evidence="1 2">
    <name type="scientific">Labrys wisconsinensis</name>
    <dbReference type="NCBI Taxonomy" id="425677"/>
    <lineage>
        <taxon>Bacteria</taxon>
        <taxon>Pseudomonadati</taxon>
        <taxon>Pseudomonadota</taxon>
        <taxon>Alphaproteobacteria</taxon>
        <taxon>Hyphomicrobiales</taxon>
        <taxon>Xanthobacteraceae</taxon>
        <taxon>Labrys</taxon>
    </lineage>
</organism>
<protein>
    <submittedName>
        <fullName evidence="1">Uncharacterized protein</fullName>
    </submittedName>
</protein>
<name>A0ABU0JKR9_9HYPH</name>
<dbReference type="RefSeq" id="WP_307285220.1">
    <property type="nucleotide sequence ID" value="NZ_JAUSVX010000027.1"/>
</dbReference>
<dbReference type="EMBL" id="JAUSVX010000027">
    <property type="protein sequence ID" value="MDQ0474873.1"/>
    <property type="molecule type" value="Genomic_DNA"/>
</dbReference>
<comment type="caution">
    <text evidence="1">The sequence shown here is derived from an EMBL/GenBank/DDBJ whole genome shotgun (WGS) entry which is preliminary data.</text>
</comment>
<dbReference type="Proteomes" id="UP001242480">
    <property type="component" value="Unassembled WGS sequence"/>
</dbReference>
<sequence length="164" mass="17280">MSALNYGPAASPRLAAAGWRETSSTPTITLPRGTFRVEKALACTQPSCGGVGGAAIVSFSAPPAPGRIGFGRYAEAARLSNGQVEAMLRLSLTTNANASSFAISNVRRTGAVISFDLSGWSRLNREIFTTGRATIVGETMRMTAGSGMTPQISRERLRLISDLR</sequence>
<gene>
    <name evidence="1" type="ORF">QO011_007915</name>
</gene>
<accession>A0ABU0JKR9</accession>
<reference evidence="1 2" key="1">
    <citation type="submission" date="2023-07" db="EMBL/GenBank/DDBJ databases">
        <title>Genomic Encyclopedia of Type Strains, Phase IV (KMG-IV): sequencing the most valuable type-strain genomes for metagenomic binning, comparative biology and taxonomic classification.</title>
        <authorList>
            <person name="Goeker M."/>
        </authorList>
    </citation>
    <scope>NUCLEOTIDE SEQUENCE [LARGE SCALE GENOMIC DNA]</scope>
    <source>
        <strain evidence="1 2">DSM 19619</strain>
    </source>
</reference>
<evidence type="ECO:0000313" key="2">
    <source>
        <dbReference type="Proteomes" id="UP001242480"/>
    </source>
</evidence>
<proteinExistence type="predicted"/>
<evidence type="ECO:0000313" key="1">
    <source>
        <dbReference type="EMBL" id="MDQ0474873.1"/>
    </source>
</evidence>